<comment type="pathway">
    <text evidence="3">Nucleotide-sugar biosynthesis; GDP-alpha-D-mannose biosynthesis; alpha-D-mannose 1-phosphate from D-fructose 6-phosphate: step 1/2.</text>
</comment>
<keyword evidence="12" id="KW-1185">Reference proteome</keyword>
<dbReference type="InterPro" id="IPR014710">
    <property type="entry name" value="RmlC-like_jellyroll"/>
</dbReference>
<dbReference type="SUPFAM" id="SSF51182">
    <property type="entry name" value="RmlC-like cupins"/>
    <property type="match status" value="1"/>
</dbReference>
<dbReference type="EC" id="5.3.1.8" evidence="5"/>
<evidence type="ECO:0000256" key="6">
    <source>
        <dbReference type="ARBA" id="ARBA00022723"/>
    </source>
</evidence>
<dbReference type="PROSITE" id="PS00965">
    <property type="entry name" value="PMI_I_1"/>
    <property type="match status" value="1"/>
</dbReference>
<keyword evidence="8" id="KW-0413">Isomerase</keyword>
<feature type="domain" description="Phosphomannose isomerase type I helical insertion" evidence="10">
    <location>
        <begin position="157"/>
        <end position="213"/>
    </location>
</feature>
<dbReference type="InterPro" id="IPR046457">
    <property type="entry name" value="PMI_typeI_cat"/>
</dbReference>
<evidence type="ECO:0000256" key="7">
    <source>
        <dbReference type="ARBA" id="ARBA00022833"/>
    </source>
</evidence>
<dbReference type="InterPro" id="IPR001250">
    <property type="entry name" value="Man6P_Isoase-1"/>
</dbReference>
<evidence type="ECO:0000256" key="4">
    <source>
        <dbReference type="ARBA" id="ARBA00010772"/>
    </source>
</evidence>
<comment type="caution">
    <text evidence="11">The sequence shown here is derived from an EMBL/GenBank/DDBJ whole genome shotgun (WGS) entry which is preliminary data.</text>
</comment>
<evidence type="ECO:0000259" key="9">
    <source>
        <dbReference type="Pfam" id="PF20511"/>
    </source>
</evidence>
<dbReference type="InterPro" id="IPR016305">
    <property type="entry name" value="Mannose-6-P_Isomerase"/>
</dbReference>
<comment type="cofactor">
    <cofactor evidence="2">
        <name>Zn(2+)</name>
        <dbReference type="ChEBI" id="CHEBI:29105"/>
    </cofactor>
</comment>
<dbReference type="EMBL" id="JBDODL010000803">
    <property type="protein sequence ID" value="MES1920681.1"/>
    <property type="molecule type" value="Genomic_DNA"/>
</dbReference>
<dbReference type="Gene3D" id="1.10.441.10">
    <property type="entry name" value="Phosphomannose Isomerase, domain 2"/>
    <property type="match status" value="1"/>
</dbReference>
<protein>
    <recommendedName>
        <fullName evidence="5">mannose-6-phosphate isomerase</fullName>
        <ecNumber evidence="5">5.3.1.8</ecNumber>
    </recommendedName>
</protein>
<organism evidence="11 12">
    <name type="scientific">Bonamia ostreae</name>
    <dbReference type="NCBI Taxonomy" id="126728"/>
    <lineage>
        <taxon>Eukaryota</taxon>
        <taxon>Sar</taxon>
        <taxon>Rhizaria</taxon>
        <taxon>Endomyxa</taxon>
        <taxon>Ascetosporea</taxon>
        <taxon>Haplosporida</taxon>
        <taxon>Bonamia</taxon>
    </lineage>
</organism>
<evidence type="ECO:0000256" key="3">
    <source>
        <dbReference type="ARBA" id="ARBA00004666"/>
    </source>
</evidence>
<dbReference type="InterPro" id="IPR046458">
    <property type="entry name" value="PMI_typeI_hel"/>
</dbReference>
<dbReference type="InterPro" id="IPR018050">
    <property type="entry name" value="Pmannose_isomerase-type1_CS"/>
</dbReference>
<dbReference type="PRINTS" id="PR00714">
    <property type="entry name" value="MAN6PISMRASE"/>
</dbReference>
<dbReference type="PANTHER" id="PTHR10309">
    <property type="entry name" value="MANNOSE-6-PHOSPHATE ISOMERASE"/>
    <property type="match status" value="1"/>
</dbReference>
<sequence>MKFLDCEIKNYKWGKVGNESIIAQFCKEKTEDPNLNYAEWWFGTHQNGMSILKNEKLSLKFYLGRDLPFLFKILSVKTALSVQVHPSKEKAVLYNKEEPETYKDDNHKPEMCIAITKFVLLCGFRPFEDIVDDLAKFPEILVDILNLTDSKIREEMTTKQIFAKVFSFDSPKFPQILAKILSSSNLKQNFSDLVILLNRQYPNDIGVLAPFFLNKISLDPGEAIFIPNGTPHAYVQGDCYEAMACSDNVIRCGLTPKRKDLDRFVDCAEFSSGTEVLLIKPEIQNDFTTVYNSPENVGIEFFVEKMGSEKGENCLNCHENESILFVSEGKDLALKNDKNNERIIVNKGDILLIEQNEKIVAESNKNYELIRCCSNK</sequence>
<evidence type="ECO:0000259" key="10">
    <source>
        <dbReference type="Pfam" id="PF20512"/>
    </source>
</evidence>
<gene>
    <name evidence="11" type="ORF">MHBO_002327</name>
</gene>
<dbReference type="InterPro" id="IPR011051">
    <property type="entry name" value="RmlC_Cupin_sf"/>
</dbReference>
<evidence type="ECO:0000256" key="8">
    <source>
        <dbReference type="ARBA" id="ARBA00023235"/>
    </source>
</evidence>
<evidence type="ECO:0000313" key="12">
    <source>
        <dbReference type="Proteomes" id="UP001439008"/>
    </source>
</evidence>
<proteinExistence type="inferred from homology"/>
<dbReference type="Pfam" id="PF20511">
    <property type="entry name" value="PMI_typeI_cat"/>
    <property type="match status" value="2"/>
</dbReference>
<name>A0ABV2ALX5_9EUKA</name>
<evidence type="ECO:0000256" key="5">
    <source>
        <dbReference type="ARBA" id="ARBA00011956"/>
    </source>
</evidence>
<evidence type="ECO:0000256" key="2">
    <source>
        <dbReference type="ARBA" id="ARBA00001947"/>
    </source>
</evidence>
<feature type="domain" description="Phosphomannose isomerase type I catalytic" evidence="9">
    <location>
        <begin position="4"/>
        <end position="58"/>
    </location>
</feature>
<evidence type="ECO:0000256" key="1">
    <source>
        <dbReference type="ARBA" id="ARBA00000757"/>
    </source>
</evidence>
<dbReference type="NCBIfam" id="TIGR00218">
    <property type="entry name" value="manA"/>
    <property type="match status" value="1"/>
</dbReference>
<comment type="catalytic activity">
    <reaction evidence="1">
        <text>D-mannose 6-phosphate = D-fructose 6-phosphate</text>
        <dbReference type="Rhea" id="RHEA:12356"/>
        <dbReference type="ChEBI" id="CHEBI:58735"/>
        <dbReference type="ChEBI" id="CHEBI:61527"/>
        <dbReference type="EC" id="5.3.1.8"/>
    </reaction>
</comment>
<dbReference type="PIRSF" id="PIRSF001480">
    <property type="entry name" value="Mannose-6-phosphate_isomerase"/>
    <property type="match status" value="1"/>
</dbReference>
<keyword evidence="6" id="KW-0479">Metal-binding</keyword>
<dbReference type="Proteomes" id="UP001439008">
    <property type="component" value="Unassembled WGS sequence"/>
</dbReference>
<evidence type="ECO:0000313" key="11">
    <source>
        <dbReference type="EMBL" id="MES1920681.1"/>
    </source>
</evidence>
<dbReference type="Pfam" id="PF20512">
    <property type="entry name" value="PMI_typeI_hel"/>
    <property type="match status" value="1"/>
</dbReference>
<feature type="domain" description="Phosphomannose isomerase type I catalytic" evidence="9">
    <location>
        <begin position="64"/>
        <end position="126"/>
    </location>
</feature>
<dbReference type="PANTHER" id="PTHR10309:SF0">
    <property type="entry name" value="MANNOSE-6-PHOSPHATE ISOMERASE"/>
    <property type="match status" value="1"/>
</dbReference>
<reference evidence="11 12" key="1">
    <citation type="journal article" date="2024" name="BMC Biol.">
        <title>Comparative genomics of Ascetosporea gives new insight into the evolutionary basis for animal parasitism in Rhizaria.</title>
        <authorList>
            <person name="Hiltunen Thoren M."/>
            <person name="Onut-Brannstrom I."/>
            <person name="Alfjorden A."/>
            <person name="Peckova H."/>
            <person name="Swords F."/>
            <person name="Hooper C."/>
            <person name="Holzer A.S."/>
            <person name="Bass D."/>
            <person name="Burki F."/>
        </authorList>
    </citation>
    <scope>NUCLEOTIDE SEQUENCE [LARGE SCALE GENOMIC DNA]</scope>
    <source>
        <strain evidence="11">20-A016</strain>
    </source>
</reference>
<accession>A0ABV2ALX5</accession>
<comment type="similarity">
    <text evidence="4">Belongs to the mannose-6-phosphate isomerase type 1 family.</text>
</comment>
<keyword evidence="7" id="KW-0862">Zinc</keyword>
<dbReference type="CDD" id="cd07011">
    <property type="entry name" value="cupin_PMI_type_I_N"/>
    <property type="match status" value="1"/>
</dbReference>
<dbReference type="Gene3D" id="2.60.120.10">
    <property type="entry name" value="Jelly Rolls"/>
    <property type="match status" value="2"/>
</dbReference>